<dbReference type="RefSeq" id="XP_033601969.1">
    <property type="nucleotide sequence ID" value="XM_033740600.1"/>
</dbReference>
<feature type="region of interest" description="Disordered" evidence="1">
    <location>
        <begin position="487"/>
        <end position="545"/>
    </location>
</feature>
<evidence type="ECO:0000256" key="1">
    <source>
        <dbReference type="SAM" id="MobiDB-lite"/>
    </source>
</evidence>
<feature type="region of interest" description="Disordered" evidence="1">
    <location>
        <begin position="566"/>
        <end position="590"/>
    </location>
</feature>
<gene>
    <name evidence="3" type="ORF">EJ05DRAFT_301027</name>
</gene>
<protein>
    <submittedName>
        <fullName evidence="3">Uncharacterized protein</fullName>
    </submittedName>
</protein>
<evidence type="ECO:0000313" key="4">
    <source>
        <dbReference type="Proteomes" id="UP000799437"/>
    </source>
</evidence>
<dbReference type="PANTHER" id="PTHR42088:SF1">
    <property type="entry name" value="YALI0F10131P"/>
    <property type="match status" value="1"/>
</dbReference>
<proteinExistence type="predicted"/>
<keyword evidence="4" id="KW-1185">Reference proteome</keyword>
<dbReference type="OrthoDB" id="5417135at2759"/>
<feature type="compositionally biased region" description="Polar residues" evidence="1">
    <location>
        <begin position="313"/>
        <end position="326"/>
    </location>
</feature>
<feature type="region of interest" description="Disordered" evidence="1">
    <location>
        <begin position="226"/>
        <end position="330"/>
    </location>
</feature>
<accession>A0A6A6W9G3</accession>
<dbReference type="EMBL" id="ML996569">
    <property type="protein sequence ID" value="KAF2759518.1"/>
    <property type="molecule type" value="Genomic_DNA"/>
</dbReference>
<feature type="transmembrane region" description="Helical" evidence="2">
    <location>
        <begin position="82"/>
        <end position="103"/>
    </location>
</feature>
<reference evidence="3" key="1">
    <citation type="journal article" date="2020" name="Stud. Mycol.">
        <title>101 Dothideomycetes genomes: a test case for predicting lifestyles and emergence of pathogens.</title>
        <authorList>
            <person name="Haridas S."/>
            <person name="Albert R."/>
            <person name="Binder M."/>
            <person name="Bloem J."/>
            <person name="Labutti K."/>
            <person name="Salamov A."/>
            <person name="Andreopoulos B."/>
            <person name="Baker S."/>
            <person name="Barry K."/>
            <person name="Bills G."/>
            <person name="Bluhm B."/>
            <person name="Cannon C."/>
            <person name="Castanera R."/>
            <person name="Culley D."/>
            <person name="Daum C."/>
            <person name="Ezra D."/>
            <person name="Gonzalez J."/>
            <person name="Henrissat B."/>
            <person name="Kuo A."/>
            <person name="Liang C."/>
            <person name="Lipzen A."/>
            <person name="Lutzoni F."/>
            <person name="Magnuson J."/>
            <person name="Mondo S."/>
            <person name="Nolan M."/>
            <person name="Ohm R."/>
            <person name="Pangilinan J."/>
            <person name="Park H.-J."/>
            <person name="Ramirez L."/>
            <person name="Alfaro M."/>
            <person name="Sun H."/>
            <person name="Tritt A."/>
            <person name="Yoshinaga Y."/>
            <person name="Zwiers L.-H."/>
            <person name="Turgeon B."/>
            <person name="Goodwin S."/>
            <person name="Spatafora J."/>
            <person name="Crous P."/>
            <person name="Grigoriev I."/>
        </authorList>
    </citation>
    <scope>NUCLEOTIDE SEQUENCE</scope>
    <source>
        <strain evidence="3">CBS 121739</strain>
    </source>
</reference>
<dbReference type="AlphaFoldDB" id="A0A6A6W9G3"/>
<evidence type="ECO:0000256" key="2">
    <source>
        <dbReference type="SAM" id="Phobius"/>
    </source>
</evidence>
<feature type="compositionally biased region" description="Basic and acidic residues" evidence="1">
    <location>
        <begin position="566"/>
        <end position="576"/>
    </location>
</feature>
<evidence type="ECO:0000313" key="3">
    <source>
        <dbReference type="EMBL" id="KAF2759518.1"/>
    </source>
</evidence>
<dbReference type="GeneID" id="54481654"/>
<organism evidence="3 4">
    <name type="scientific">Pseudovirgaria hyperparasitica</name>
    <dbReference type="NCBI Taxonomy" id="470096"/>
    <lineage>
        <taxon>Eukaryota</taxon>
        <taxon>Fungi</taxon>
        <taxon>Dikarya</taxon>
        <taxon>Ascomycota</taxon>
        <taxon>Pezizomycotina</taxon>
        <taxon>Dothideomycetes</taxon>
        <taxon>Dothideomycetes incertae sedis</taxon>
        <taxon>Acrospermales</taxon>
        <taxon>Acrospermaceae</taxon>
        <taxon>Pseudovirgaria</taxon>
    </lineage>
</organism>
<keyword evidence="2" id="KW-0472">Membrane</keyword>
<feature type="compositionally biased region" description="Pro residues" evidence="1">
    <location>
        <begin position="491"/>
        <end position="500"/>
    </location>
</feature>
<dbReference type="Proteomes" id="UP000799437">
    <property type="component" value="Unassembled WGS sequence"/>
</dbReference>
<feature type="region of interest" description="Disordered" evidence="1">
    <location>
        <begin position="172"/>
        <end position="196"/>
    </location>
</feature>
<sequence>MDHLHHNHAHIHLHRRHGAEEIVPFIQPVERAEDPSPVQLDPQLKIVAGRAISEPSSASTASTSCLPNDSRPQCEKPQGSRALPIALASTIPIIVAIIVFIFLHRRNKKKVALEDMDAKHKSLDFGIDPATMPGGKKKGKKGALADLQLDEKKQRNHGNALSMDMDMSSPYLLPAGMNGSRESFHSLSRSMKDTHDPYGSVHQMSNDGPYARGLRADNMSVFTASSKSTNPLIRGASPMGRSIPQRGDSIPTPTDRTPPEIKFPEPSHQPDSAISGLPPMIDGAGPLVEEPEGRQDYFSANQQQDPSPAARDSVSTRGSRPSQSANRPPRLQSMEAAVHNTNTHSIASLSSDYGDNFKVTPPSPIVETTLELPARHSMEAITPPTEIQQPKPTGLGVEGFNGDGNKRFSMSIRPLPIDDPTENPEERANRIRSFYREYFDDSRPDPAGHYGDYYEDYGQEYLDGAIFDPDSGQFVMAGAPYAEPITRRAMTPPPRAPPRMGPKGHYSSGSTARFMPPRGQSSMSGMNSPRKPLPPPASLKSLPTPHLLKDDANLFTALDFAPPVSFRDRQAGRRPDSPLGTPRPYSPAVQPHVPLSSPFTELKAMPSPHSLRKSGTFTGLDFAPNAHLLNKPSNDSDARSVMSSRSGMSRMQLHNIRAGAYRVSRIPKEMVGTRDDIVTALKPKWDLTAPA</sequence>
<dbReference type="PANTHER" id="PTHR42088">
    <property type="entry name" value="YALI0F10131P"/>
    <property type="match status" value="1"/>
</dbReference>
<keyword evidence="2" id="KW-1133">Transmembrane helix</keyword>
<keyword evidence="2" id="KW-0812">Transmembrane</keyword>
<name>A0A6A6W9G3_9PEZI</name>
<feature type="region of interest" description="Disordered" evidence="1">
    <location>
        <begin position="51"/>
        <end position="78"/>
    </location>
</feature>